<feature type="domain" description="Dermonecrotic toxin N-terminal" evidence="2">
    <location>
        <begin position="380"/>
        <end position="616"/>
    </location>
</feature>
<accession>A0A3T0K327</accession>
<dbReference type="Proteomes" id="UP000282760">
    <property type="component" value="Chromosome"/>
</dbReference>
<evidence type="ECO:0000259" key="2">
    <source>
        <dbReference type="Pfam" id="PF20178"/>
    </source>
</evidence>
<evidence type="ECO:0000313" key="3">
    <source>
        <dbReference type="EMBL" id="AZV30096.1"/>
    </source>
</evidence>
<feature type="region of interest" description="Disordered" evidence="1">
    <location>
        <begin position="1243"/>
        <end position="1295"/>
    </location>
</feature>
<reference evidence="3 4" key="1">
    <citation type="submission" date="2017-11" db="EMBL/GenBank/DDBJ databases">
        <title>Effect of PGPRs.</title>
        <authorList>
            <person name="Oliva R."/>
            <person name="Nong J."/>
            <person name="Roman V."/>
        </authorList>
    </citation>
    <scope>NUCLEOTIDE SEQUENCE [LARGE SCALE GENOMIC DNA]</scope>
    <source>
        <strain evidence="3">Inb918</strain>
    </source>
</reference>
<evidence type="ECO:0000256" key="1">
    <source>
        <dbReference type="SAM" id="MobiDB-lite"/>
    </source>
</evidence>
<feature type="region of interest" description="Disordered" evidence="1">
    <location>
        <begin position="798"/>
        <end position="829"/>
    </location>
</feature>
<dbReference type="Pfam" id="PF20178">
    <property type="entry name" value="ToxA_N"/>
    <property type="match status" value="1"/>
</dbReference>
<protein>
    <recommendedName>
        <fullName evidence="2">Dermonecrotic toxin N-terminal domain-containing protein</fullName>
    </recommendedName>
</protein>
<organism evidence="3 4">
    <name type="scientific">Pseudomonas syringae</name>
    <dbReference type="NCBI Taxonomy" id="317"/>
    <lineage>
        <taxon>Bacteria</taxon>
        <taxon>Pseudomonadati</taxon>
        <taxon>Pseudomonadota</taxon>
        <taxon>Gammaproteobacteria</taxon>
        <taxon>Pseudomonadales</taxon>
        <taxon>Pseudomonadaceae</taxon>
        <taxon>Pseudomonas</taxon>
    </lineage>
</organism>
<evidence type="ECO:0000313" key="4">
    <source>
        <dbReference type="Proteomes" id="UP000282760"/>
    </source>
</evidence>
<name>A0A3T0K327_PSESX</name>
<dbReference type="InterPro" id="IPR046673">
    <property type="entry name" value="ToxA_N"/>
</dbReference>
<proteinExistence type="predicted"/>
<gene>
    <name evidence="3" type="ORF">CT157_28695</name>
</gene>
<feature type="compositionally biased region" description="Basic and acidic residues" evidence="1">
    <location>
        <begin position="1243"/>
        <end position="1256"/>
    </location>
</feature>
<dbReference type="EMBL" id="CP024646">
    <property type="protein sequence ID" value="AZV30096.1"/>
    <property type="molecule type" value="Genomic_DNA"/>
</dbReference>
<sequence length="1539" mass="171861">MTESATTAAPSVSPLLLKQSRLVELIGQGYSMHQVASALLREALSKSYPEQHLDPDRTQLATPLRESDAARNAARVFTFESLTHAFIQHCLHKTTADYIEGEHFLTRTPEAIPPILLPVSMDDITSLVNDLAPFLFLEYQQRQLDYWNESANRQPRWQELSDLLCSAANVQSANGWDADECALAQFVAQHPDRKQRSTVSSDYIGLKACLMDIDLVEDADSAHLLIAGALVLTATVKQRQRVLMYTVADGYESFESLTRLGETLPQRIAPELSDRSLKWRLIEPEGNIFDAVAQALISNQLSAIEALDPASQSISAHASSGRHSHGHFSSRERARLDQLEEAIPDWLQDGSVHDQQDYSRYIAELANLRNDAETGVFKDDDFPLLKPYAERRMREAIIADKRAEGAADLPLEHLRISVTNSFETGGFTLPNPFDRLTETLGEFALQNAPPYQATIAFDNGRAVPAWLTVDFLTAIAEKVDIGGHYPQLIKRALIDDPIRSAAHKTRYLSQLPTLLPMLALECKLKHQGGVDERGYAYVCQLMDAISRKLPTGEHPVTIRPLAFVPRRRLSRRSDVVANMFIICPRDHTQGPCLLYRPLLDTPLTQFASLQNLMYALYQAGELRNSVLAWLGSAALSFEYSQYAFPVGLPSPWIVTQLATEPFMHLDLTGPLELENAPLEGDILAALYAANSQALVDLANRQSQSNSERRWALLADSGWAIFSVAANFMSGAAGTAVWVWQTITQIQQALDAHDRDDTLVTWQSTADVLLTLGIILTQHVVARRKRSWLPRLSEPYEAGERLPENEASTGFPPSTPEVPPSVTLDPLTTTGDVPVGHLTQLAPDTLLRPDSSARFTAMLDRFKIATPDLSGKRASPVTHLYTLEGKTCAQVGTRWFQVLAPADEPVHIVDPADPQRIGMALKYDETAEKWHWDPKLRLRGGMPKSRIEAFRRSKKKAMDDAWAKLEQFEARETEAKTQLLRALVALPRDTSEAGFEVSAATYLDRATKLGNDYTQALAQLEIWREAGGGGSVHQAKLMSLTLGQHRCFGSWLRVKMRMYAKATQIFVDSATHQTPVPRKRQIDIATAATALSDEMIANLQTLDRSLQILNSHSAKAREVATRLELLLPDFSPLDLKANEIGMSYERCVVEQPGAAMNAARVAIGIITATAADASHELIQLSKAAVTADGQPARIERLSQWNDLFASLGEQVEQLPAAHPGQFVQARLDRVRELIGEFHAVARERLTTELPEPEERPAPGKSQPQPSASQPKVKVSKSRPRPEVDEQAAPAPDSNSGTEAAFVKLSTQRPEPKVPTDDEDLLSSAMQLEANIYSFNRKTREDAKRPGRIPADIRDMFEQQVERLKQAASDVDEAIVRRKSAKKDPWPVASLSANLREGATRTRAEGIETYAAMLKQRKPRETYFHWLHDNAQVEVIKDPRGRIRTRHRGDFFQEYRILDKTNADKPLWVAHFHYDQLKDADELYTIAHLKFSDAYLQTLDDKTRQALNTFDAVDNALRRIVDPQVRDLFLKPEPEERPKDH</sequence>